<dbReference type="Pfam" id="PF01532">
    <property type="entry name" value="Glyco_hydro_47"/>
    <property type="match status" value="1"/>
</dbReference>
<reference evidence="12 13" key="1">
    <citation type="journal article" date="2015" name="Genome Announc.">
        <title>Draft Genome Sequence and Gene Annotation of the Entomopathogenic Fungus Verticillium hemipterigenum.</title>
        <authorList>
            <person name="Horn F."/>
            <person name="Habel A."/>
            <person name="Scharf D.H."/>
            <person name="Dworschak J."/>
            <person name="Brakhage A.A."/>
            <person name="Guthke R."/>
            <person name="Hertweck C."/>
            <person name="Linde J."/>
        </authorList>
    </citation>
    <scope>NUCLEOTIDE SEQUENCE [LARGE SCALE GENOMIC DNA]</scope>
</reference>
<feature type="compositionally biased region" description="Basic and acidic residues" evidence="10">
    <location>
        <begin position="780"/>
        <end position="796"/>
    </location>
</feature>
<evidence type="ECO:0000256" key="1">
    <source>
        <dbReference type="ARBA" id="ARBA00001913"/>
    </source>
</evidence>
<keyword evidence="4 9" id="KW-0378">Hydrolase</keyword>
<feature type="region of interest" description="Disordered" evidence="10">
    <location>
        <begin position="414"/>
        <end position="463"/>
    </location>
</feature>
<feature type="compositionally biased region" description="Basic and acidic residues" evidence="10">
    <location>
        <begin position="30"/>
        <end position="64"/>
    </location>
</feature>
<dbReference type="HOGENOM" id="CLU_003818_1_0_1"/>
<dbReference type="InterPro" id="IPR012341">
    <property type="entry name" value="6hp_glycosidase-like_sf"/>
</dbReference>
<feature type="region of interest" description="Disordered" evidence="10">
    <location>
        <begin position="697"/>
        <end position="796"/>
    </location>
</feature>
<evidence type="ECO:0000256" key="6">
    <source>
        <dbReference type="PIRSR" id="PIRSR601382-1"/>
    </source>
</evidence>
<evidence type="ECO:0000313" key="13">
    <source>
        <dbReference type="Proteomes" id="UP000039046"/>
    </source>
</evidence>
<evidence type="ECO:0000256" key="7">
    <source>
        <dbReference type="PIRSR" id="PIRSR601382-2"/>
    </source>
</evidence>
<dbReference type="GO" id="GO:0016020">
    <property type="term" value="C:membrane"/>
    <property type="evidence" value="ECO:0007669"/>
    <property type="project" value="InterPro"/>
</dbReference>
<feature type="compositionally biased region" description="Basic and acidic residues" evidence="10">
    <location>
        <begin position="76"/>
        <end position="103"/>
    </location>
</feature>
<evidence type="ECO:0000256" key="2">
    <source>
        <dbReference type="ARBA" id="ARBA00004922"/>
    </source>
</evidence>
<gene>
    <name evidence="12" type="ORF">VHEMI07630</name>
</gene>
<feature type="chain" id="PRO_5001990042" description="alpha-1,2-Mannosidase" evidence="11">
    <location>
        <begin position="26"/>
        <end position="913"/>
    </location>
</feature>
<keyword evidence="7" id="KW-0479">Metal-binding</keyword>
<feature type="active site" description="Proton donor" evidence="6">
    <location>
        <position position="658"/>
    </location>
</feature>
<feature type="region of interest" description="Disordered" evidence="10">
    <location>
        <begin position="30"/>
        <end position="152"/>
    </location>
</feature>
<evidence type="ECO:0000256" key="9">
    <source>
        <dbReference type="RuleBase" id="RU361193"/>
    </source>
</evidence>
<evidence type="ECO:0000256" key="5">
    <source>
        <dbReference type="ARBA" id="ARBA00023157"/>
    </source>
</evidence>
<dbReference type="OrthoDB" id="8118055at2759"/>
<dbReference type="GO" id="GO:0005509">
    <property type="term" value="F:calcium ion binding"/>
    <property type="evidence" value="ECO:0007669"/>
    <property type="project" value="InterPro"/>
</dbReference>
<evidence type="ECO:0000256" key="10">
    <source>
        <dbReference type="SAM" id="MobiDB-lite"/>
    </source>
</evidence>
<feature type="disulfide bond" evidence="8">
    <location>
        <begin position="615"/>
        <end position="644"/>
    </location>
</feature>
<dbReference type="SUPFAM" id="SSF48225">
    <property type="entry name" value="Seven-hairpin glycosidases"/>
    <property type="match status" value="1"/>
</dbReference>
<sequence>MPRRRYRLLAVVALVIVFMLYHVAQNTVEQRAEHPVSLPPKKEASSKEKVLVDSRPLENKRPADVQKPISPPPKPKPVEKEVTSEKTDKPPKKENTVDAKDTSKGNQPAKADKAQIPLDDEVKAKPNSAGKDAANSKDSTSAKPDDGKIHWKKLPEHYPLPTESIRHLPTGKPAKLPRIQHDFGSETEGAKQRRLQRLNQIKAEIKHAWTAYHEYAWGHDELRPVNGKTRDPFASWAATMVDSLDTLWIAGMRPEFEDAVKYIATIDFTTTPTHQLRVFETVIRYLGGLLAAYDISEHKYKVLLDKAVELAEILFGVFDTPNRMPILYYNWQPDSVSLPHSATTGGVAELGTLSMEFTRLAQLTGANKYYDAIDRITDNLIQFQESGTAIPGLFPESIDMSGCNQTALYLKRSEESEAKKTKPAARKADDSSDFVELPRDNGDAAVDRSKQRPHSADDRIEKRAAIPEEYPAIKTADPAPAPAKKKPVEAAEQVPEPHMPVHREAVPPATRVTEDEECIPQGFAPGSVYTQKFHMGGGQDSAYEYFTKEYILLGGLEPKYKKLYVDTVEAVNSWLMFRPMIKDEKWDILFPAKISTAGEPKKDMVPTYELAHLTCFIGGMYGLGAKIFGRDQDLETARQLTDGCVWAYQSTATGIMPEGAELMSCPTMEKCEFNQTAWYLELDSSKEYRDSEVEEWEAKYGKSSKVASSKDSKKNSKSKRAAIPDPTELDKPKKSQAATSKEDGATTKSKDESVTPSKTKQHDPVTVEKPASSEEEEDIIPERPQSHEEFVEEKLKTQKLPPGYTRVGSKQYILRPEAIESVWYMYRITGDPMWMEKGWKMWEATIAAVKTPLAHSAIDNVLSDEPKMKDEMESFWIAETLKYYYLLFAETNLISLDEWVLNTEAHPFRRIDA</sequence>
<keyword evidence="11" id="KW-0732">Signal</keyword>
<evidence type="ECO:0000256" key="3">
    <source>
        <dbReference type="ARBA" id="ARBA00007658"/>
    </source>
</evidence>
<feature type="active site" description="Proton donor" evidence="6">
    <location>
        <position position="280"/>
    </location>
</feature>
<proteinExistence type="inferred from homology"/>
<dbReference type="EMBL" id="CDHN01000004">
    <property type="protein sequence ID" value="CEJ91949.1"/>
    <property type="molecule type" value="Genomic_DNA"/>
</dbReference>
<evidence type="ECO:0000256" key="4">
    <source>
        <dbReference type="ARBA" id="ARBA00022801"/>
    </source>
</evidence>
<keyword evidence="9" id="KW-0326">Glycosidase</keyword>
<comment type="cofactor">
    <cofactor evidence="1 7">
        <name>Ca(2+)</name>
        <dbReference type="ChEBI" id="CHEBI:29108"/>
    </cofactor>
</comment>
<feature type="compositionally biased region" description="Basic and acidic residues" evidence="10">
    <location>
        <begin position="740"/>
        <end position="753"/>
    </location>
</feature>
<comment type="pathway">
    <text evidence="2">Protein modification; protein glycosylation.</text>
</comment>
<keyword evidence="13" id="KW-1185">Reference proteome</keyword>
<dbReference type="PANTHER" id="PTHR11742:SF103">
    <property type="entry name" value="ENDOPLASMIC RETICULUM MANNOSIDASE MNL2-RELATED"/>
    <property type="match status" value="1"/>
</dbReference>
<dbReference type="GO" id="GO:0036503">
    <property type="term" value="P:ERAD pathway"/>
    <property type="evidence" value="ECO:0007669"/>
    <property type="project" value="UniProtKB-ARBA"/>
</dbReference>
<evidence type="ECO:0000313" key="12">
    <source>
        <dbReference type="EMBL" id="CEJ91949.1"/>
    </source>
</evidence>
<dbReference type="Proteomes" id="UP000039046">
    <property type="component" value="Unassembled WGS sequence"/>
</dbReference>
<dbReference type="InterPro" id="IPR001382">
    <property type="entry name" value="Glyco_hydro_47"/>
</dbReference>
<protein>
    <recommendedName>
        <fullName evidence="9">alpha-1,2-Mannosidase</fullName>
        <ecNumber evidence="9">3.2.1.-</ecNumber>
    </recommendedName>
</protein>
<feature type="compositionally biased region" description="Basic and acidic residues" evidence="10">
    <location>
        <begin position="143"/>
        <end position="152"/>
    </location>
</feature>
<dbReference type="PRINTS" id="PR00747">
    <property type="entry name" value="GLYHDRLASE47"/>
</dbReference>
<dbReference type="InterPro" id="IPR036026">
    <property type="entry name" value="Seven-hairpin_glycosidases"/>
</dbReference>
<dbReference type="AlphaFoldDB" id="A0A0A1TAZ2"/>
<dbReference type="GO" id="GO:0005783">
    <property type="term" value="C:endoplasmic reticulum"/>
    <property type="evidence" value="ECO:0007669"/>
    <property type="project" value="TreeGrafter"/>
</dbReference>
<feature type="active site" evidence="6">
    <location>
        <position position="540"/>
    </location>
</feature>
<comment type="similarity">
    <text evidence="3 9">Belongs to the glycosyl hydrolase 47 family.</text>
</comment>
<evidence type="ECO:0000256" key="11">
    <source>
        <dbReference type="SAM" id="SignalP"/>
    </source>
</evidence>
<feature type="signal peptide" evidence="11">
    <location>
        <begin position="1"/>
        <end position="25"/>
    </location>
</feature>
<accession>A0A0A1TAZ2</accession>
<keyword evidence="5 8" id="KW-1015">Disulfide bond</keyword>
<dbReference type="UniPathway" id="UPA00378"/>
<dbReference type="EC" id="3.2.1.-" evidence="9"/>
<feature type="active site" evidence="6">
    <location>
        <position position="817"/>
    </location>
</feature>
<evidence type="ECO:0000256" key="8">
    <source>
        <dbReference type="PIRSR" id="PIRSR601382-3"/>
    </source>
</evidence>
<dbReference type="GO" id="GO:0005975">
    <property type="term" value="P:carbohydrate metabolic process"/>
    <property type="evidence" value="ECO:0007669"/>
    <property type="project" value="InterPro"/>
</dbReference>
<feature type="binding site" evidence="7">
    <location>
        <position position="903"/>
    </location>
    <ligand>
        <name>Ca(2+)</name>
        <dbReference type="ChEBI" id="CHEBI:29108"/>
    </ligand>
</feature>
<dbReference type="Gene3D" id="1.50.10.10">
    <property type="match status" value="3"/>
</dbReference>
<keyword evidence="7" id="KW-0106">Calcium</keyword>
<organism evidence="12 13">
    <name type="scientific">[Torrubiella] hemipterigena</name>
    <dbReference type="NCBI Taxonomy" id="1531966"/>
    <lineage>
        <taxon>Eukaryota</taxon>
        <taxon>Fungi</taxon>
        <taxon>Dikarya</taxon>
        <taxon>Ascomycota</taxon>
        <taxon>Pezizomycotina</taxon>
        <taxon>Sordariomycetes</taxon>
        <taxon>Hypocreomycetidae</taxon>
        <taxon>Hypocreales</taxon>
        <taxon>Clavicipitaceae</taxon>
        <taxon>Clavicipitaceae incertae sedis</taxon>
        <taxon>'Torrubiella' clade</taxon>
    </lineage>
</organism>
<dbReference type="STRING" id="1531966.A0A0A1TAZ2"/>
<name>A0A0A1TAZ2_9HYPO</name>
<dbReference type="PANTHER" id="PTHR11742">
    <property type="entry name" value="MANNOSYL-OLIGOSACCHARIDE ALPHA-1,2-MANNOSIDASE-RELATED"/>
    <property type="match status" value="1"/>
</dbReference>
<dbReference type="GO" id="GO:0004571">
    <property type="term" value="F:mannosyl-oligosaccharide 1,2-alpha-mannosidase activity"/>
    <property type="evidence" value="ECO:0007669"/>
    <property type="project" value="InterPro"/>
</dbReference>
<dbReference type="InterPro" id="IPR050749">
    <property type="entry name" value="Glycosyl_Hydrolase_47"/>
</dbReference>